<dbReference type="PANTHER" id="PTHR42776">
    <property type="entry name" value="SERINE PEPTIDASE S9 FAMILY MEMBER"/>
    <property type="match status" value="1"/>
</dbReference>
<dbReference type="eggNOG" id="COG1506">
    <property type="taxonomic scope" value="Bacteria"/>
</dbReference>
<accession>Q0AK49</accession>
<dbReference type="OrthoDB" id="128799at2"/>
<proteinExistence type="predicted"/>
<protein>
    <submittedName>
        <fullName evidence="4">Peptidase S9, prolyl oligopeptidase active site domain protein</fullName>
    </submittedName>
</protein>
<dbReference type="SUPFAM" id="SSF82171">
    <property type="entry name" value="DPP6 N-terminal domain-like"/>
    <property type="match status" value="1"/>
</dbReference>
<sequence length="688" mass="76806" precursor="true">MIPRSSVFRAVMAVLLGAAAVFATMAGPVEAQRIPSMGDGAIEDFLRHVIRPPRYENVRLSPSGRYLLMVEKPLHNGGDDTILVYDLDGEGGSAGRRVSVGNRRIDWVEWANDDRFLIAISARNVRVTLRRERGRYQLVASQSRVLTIDRDSLQRVSVLFDGEGENFWNPNRSPITDFLPDDPDHILMPSYERRNYNLYRVNIETGSAERIERGNDATVAWFSANGEAVMRVDSSRRGEHMRFHARTGRNGRWRRVNTVSTLDLFDARANFEWAGPSDRPGEIYVRARPDGAEFFGIYRYDLAEDVFLEPVALRDDYDIDYALIDDDTGAYYGYSYAGVRRHFVFADPAFAAGYADIRAHFPEDVIVEPVSVGGGRMVLYTSGATQPGVYYMHDAGSGVTDELVAVNSELVADSLQPMQAITYAARDGTEISGFLTEPRTGSVSTTPLIVMPHGGPEARDEQGFDPVVQYLAAQGYTVFQPNYRGSSGFGRTFAEVGYRQWGRLMQDDISDGVAWLAETGRADPGQVCIVGFSYGGYAALMGAILTPELYQCAFAGAPVADVEAFLEFKEDAGDEVHDYWVELLGHPRRDRDFIRETSPVRLADRMQRPLYLFHGAADQIVPVEQSRAMAGVLEEAGADFVYEEVPNLTHHWGQGQDFIITMRNLAEFLDDAMDGRIDSFDPTEEKDE</sequence>
<dbReference type="MEROPS" id="S09.A77"/>
<name>Q0AK49_MARMM</name>
<reference evidence="4 5" key="1">
    <citation type="submission" date="2006-08" db="EMBL/GenBank/DDBJ databases">
        <title>Complete sequence of Maricaulis maris MCS10.</title>
        <authorList>
            <consortium name="US DOE Joint Genome Institute"/>
            <person name="Copeland A."/>
            <person name="Lucas S."/>
            <person name="Lapidus A."/>
            <person name="Barry K."/>
            <person name="Detter J.C."/>
            <person name="Glavina del Rio T."/>
            <person name="Hammon N."/>
            <person name="Israni S."/>
            <person name="Dalin E."/>
            <person name="Tice H."/>
            <person name="Pitluck S."/>
            <person name="Saunders E."/>
            <person name="Brettin T."/>
            <person name="Bruce D."/>
            <person name="Han C."/>
            <person name="Tapia R."/>
            <person name="Gilna P."/>
            <person name="Schmutz J."/>
            <person name="Larimer F."/>
            <person name="Land M."/>
            <person name="Hauser L."/>
            <person name="Kyrpides N."/>
            <person name="Mikhailova N."/>
            <person name="Viollier P."/>
            <person name="Stephens C."/>
            <person name="Richardson P."/>
        </authorList>
    </citation>
    <scope>NUCLEOTIDE SEQUENCE [LARGE SCALE GENOMIC DNA]</scope>
    <source>
        <strain evidence="4 5">MCS10</strain>
    </source>
</reference>
<feature type="chain" id="PRO_5004168082" evidence="2">
    <location>
        <begin position="32"/>
        <end position="688"/>
    </location>
</feature>
<dbReference type="Gene3D" id="2.120.10.30">
    <property type="entry name" value="TolB, C-terminal domain"/>
    <property type="match status" value="1"/>
</dbReference>
<evidence type="ECO:0000313" key="4">
    <source>
        <dbReference type="EMBL" id="ABI67344.1"/>
    </source>
</evidence>
<organism evidence="4 5">
    <name type="scientific">Maricaulis maris (strain MCS10)</name>
    <name type="common">Caulobacter maris</name>
    <dbReference type="NCBI Taxonomy" id="394221"/>
    <lineage>
        <taxon>Bacteria</taxon>
        <taxon>Pseudomonadati</taxon>
        <taxon>Pseudomonadota</taxon>
        <taxon>Alphaproteobacteria</taxon>
        <taxon>Maricaulales</taxon>
        <taxon>Maricaulaceae</taxon>
        <taxon>Maricaulis</taxon>
    </lineage>
</organism>
<keyword evidence="2" id="KW-0732">Signal</keyword>
<evidence type="ECO:0000313" key="5">
    <source>
        <dbReference type="Proteomes" id="UP000001964"/>
    </source>
</evidence>
<dbReference type="KEGG" id="mmr:Mmar10_3063"/>
<keyword evidence="1" id="KW-0378">Hydrolase</keyword>
<dbReference type="PANTHER" id="PTHR42776:SF27">
    <property type="entry name" value="DIPEPTIDYL PEPTIDASE FAMILY MEMBER 6"/>
    <property type="match status" value="1"/>
</dbReference>
<dbReference type="InterPro" id="IPR011042">
    <property type="entry name" value="6-blade_b-propeller_TolB-like"/>
</dbReference>
<dbReference type="EMBL" id="CP000449">
    <property type="protein sequence ID" value="ABI67344.1"/>
    <property type="molecule type" value="Genomic_DNA"/>
</dbReference>
<dbReference type="Gene3D" id="3.40.50.1820">
    <property type="entry name" value="alpha/beta hydrolase"/>
    <property type="match status" value="1"/>
</dbReference>
<dbReference type="STRING" id="394221.Mmar10_3063"/>
<dbReference type="Proteomes" id="UP000001964">
    <property type="component" value="Chromosome"/>
</dbReference>
<dbReference type="SUPFAM" id="SSF53474">
    <property type="entry name" value="alpha/beta-Hydrolases"/>
    <property type="match status" value="1"/>
</dbReference>
<dbReference type="GO" id="GO:0006508">
    <property type="term" value="P:proteolysis"/>
    <property type="evidence" value="ECO:0007669"/>
    <property type="project" value="InterPro"/>
</dbReference>
<dbReference type="GO" id="GO:0004252">
    <property type="term" value="F:serine-type endopeptidase activity"/>
    <property type="evidence" value="ECO:0007669"/>
    <property type="project" value="TreeGrafter"/>
</dbReference>
<dbReference type="Pfam" id="PF00326">
    <property type="entry name" value="Peptidase_S9"/>
    <property type="match status" value="1"/>
</dbReference>
<gene>
    <name evidence="4" type="ordered locus">Mmar10_3063</name>
</gene>
<evidence type="ECO:0000256" key="2">
    <source>
        <dbReference type="SAM" id="SignalP"/>
    </source>
</evidence>
<feature type="signal peptide" evidence="2">
    <location>
        <begin position="1"/>
        <end position="31"/>
    </location>
</feature>
<evidence type="ECO:0000259" key="3">
    <source>
        <dbReference type="Pfam" id="PF00326"/>
    </source>
</evidence>
<dbReference type="HOGENOM" id="CLU_008615_3_1_5"/>
<dbReference type="AlphaFoldDB" id="Q0AK49"/>
<feature type="domain" description="Peptidase S9 prolyl oligopeptidase catalytic" evidence="3">
    <location>
        <begin position="464"/>
        <end position="674"/>
    </location>
</feature>
<dbReference type="InterPro" id="IPR029058">
    <property type="entry name" value="AB_hydrolase_fold"/>
</dbReference>
<evidence type="ECO:0000256" key="1">
    <source>
        <dbReference type="ARBA" id="ARBA00022801"/>
    </source>
</evidence>
<dbReference type="InterPro" id="IPR001375">
    <property type="entry name" value="Peptidase_S9_cat"/>
</dbReference>
<keyword evidence="5" id="KW-1185">Reference proteome</keyword>